<dbReference type="InterPro" id="IPR004839">
    <property type="entry name" value="Aminotransferase_I/II_large"/>
</dbReference>
<dbReference type="EMBL" id="BAABLW010000002">
    <property type="protein sequence ID" value="GAA4912712.1"/>
    <property type="molecule type" value="Genomic_DNA"/>
</dbReference>
<sequence>MSELDAVALSRRLSTRTPSGIAEQIRDLIDAGDLPPGTRLPTVRDIAQEIGVSVGTIAQAWGILREENVVETRRRGGTRVIDAARAGKDAFRSFSEIDLLLGSPDPALLAPLEEAISTAARQPDVNVWARETMAEDLQKAAQAVFPYEPQAWLAVGGGSEGLWSAVRAAAQPGQAIAVETPFSPGFLMTARQMGLTLLPVATDDDGAVPASLRSALEEGAVAFVHTPSGAFGSGHLLTEARARELSAVLEDFAASVVEDDPLGPLAADTGASLGTMLPERTLRVQAYCRAFGVDLRTGIMGGPQEFVDKAAALRAEGLGSVSRILQHTLAALLTSKDAQRRVNVARRHYEIRKSMAVEALQEAGLKVRTGPASWSLWIEVAQEEKAALALASQGVTVDIGSTSFIEDAGHPRQQNYLRLTIAQLPEDAAHLSTLAQMISKAAAGELRPAFV</sequence>
<keyword evidence="4" id="KW-0238">DNA-binding</keyword>
<dbReference type="Proteomes" id="UP001500368">
    <property type="component" value="Unassembled WGS sequence"/>
</dbReference>
<comment type="similarity">
    <text evidence="1">In the C-terminal section; belongs to the class-I pyridoxal-phosphate-dependent aminotransferase family.</text>
</comment>
<dbReference type="InterPro" id="IPR000524">
    <property type="entry name" value="Tscrpt_reg_HTH_GntR"/>
</dbReference>
<keyword evidence="3" id="KW-0805">Transcription regulation</keyword>
<evidence type="ECO:0000259" key="6">
    <source>
        <dbReference type="PROSITE" id="PS50949"/>
    </source>
</evidence>
<dbReference type="CDD" id="cd00609">
    <property type="entry name" value="AAT_like"/>
    <property type="match status" value="1"/>
</dbReference>
<dbReference type="Gene3D" id="3.40.640.10">
    <property type="entry name" value="Type I PLP-dependent aspartate aminotransferase-like (Major domain)"/>
    <property type="match status" value="1"/>
</dbReference>
<protein>
    <submittedName>
        <fullName evidence="7">Aminotransferase class I/II-fold pyridoxal phosphate-dependent enzyme</fullName>
    </submittedName>
</protein>
<name>A0ABP9FZE2_9MICC</name>
<dbReference type="PROSITE" id="PS50949">
    <property type="entry name" value="HTH_GNTR"/>
    <property type="match status" value="1"/>
</dbReference>
<reference evidence="8" key="1">
    <citation type="journal article" date="2019" name="Int. J. Syst. Evol. Microbiol.">
        <title>The Global Catalogue of Microorganisms (GCM) 10K type strain sequencing project: providing services to taxonomists for standard genome sequencing and annotation.</title>
        <authorList>
            <consortium name="The Broad Institute Genomics Platform"/>
            <consortium name="The Broad Institute Genome Sequencing Center for Infectious Disease"/>
            <person name="Wu L."/>
            <person name="Ma J."/>
        </authorList>
    </citation>
    <scope>NUCLEOTIDE SEQUENCE [LARGE SCALE GENOMIC DNA]</scope>
    <source>
        <strain evidence="8">JCM 19129</strain>
    </source>
</reference>
<dbReference type="InterPro" id="IPR015424">
    <property type="entry name" value="PyrdxlP-dep_Trfase"/>
</dbReference>
<keyword evidence="5" id="KW-0804">Transcription</keyword>
<comment type="caution">
    <text evidence="7">The sequence shown here is derived from an EMBL/GenBank/DDBJ whole genome shotgun (WGS) entry which is preliminary data.</text>
</comment>
<keyword evidence="7" id="KW-0808">Transferase</keyword>
<gene>
    <name evidence="7" type="ORF">GCM10025790_04160</name>
</gene>
<dbReference type="SUPFAM" id="SSF53383">
    <property type="entry name" value="PLP-dependent transferases"/>
    <property type="match status" value="1"/>
</dbReference>
<dbReference type="Pfam" id="PF00392">
    <property type="entry name" value="GntR"/>
    <property type="match status" value="1"/>
</dbReference>
<dbReference type="Pfam" id="PF00155">
    <property type="entry name" value="Aminotran_1_2"/>
    <property type="match status" value="1"/>
</dbReference>
<dbReference type="CDD" id="cd07377">
    <property type="entry name" value="WHTH_GntR"/>
    <property type="match status" value="1"/>
</dbReference>
<keyword evidence="8" id="KW-1185">Reference proteome</keyword>
<dbReference type="InterPro" id="IPR051446">
    <property type="entry name" value="HTH_trans_reg/aminotransferase"/>
</dbReference>
<proteinExistence type="inferred from homology"/>
<dbReference type="RefSeq" id="WP_345476436.1">
    <property type="nucleotide sequence ID" value="NZ_BAABLW010000002.1"/>
</dbReference>
<feature type="domain" description="HTH gntR-type" evidence="6">
    <location>
        <begin position="15"/>
        <end position="83"/>
    </location>
</feature>
<dbReference type="InterPro" id="IPR036390">
    <property type="entry name" value="WH_DNA-bd_sf"/>
</dbReference>
<evidence type="ECO:0000313" key="8">
    <source>
        <dbReference type="Proteomes" id="UP001500368"/>
    </source>
</evidence>
<organism evidence="7 8">
    <name type="scientific">Nesterenkonia rhizosphaerae</name>
    <dbReference type="NCBI Taxonomy" id="1348272"/>
    <lineage>
        <taxon>Bacteria</taxon>
        <taxon>Bacillati</taxon>
        <taxon>Actinomycetota</taxon>
        <taxon>Actinomycetes</taxon>
        <taxon>Micrococcales</taxon>
        <taxon>Micrococcaceae</taxon>
        <taxon>Nesterenkonia</taxon>
    </lineage>
</organism>
<dbReference type="Gene3D" id="1.10.10.10">
    <property type="entry name" value="Winged helix-like DNA-binding domain superfamily/Winged helix DNA-binding domain"/>
    <property type="match status" value="1"/>
</dbReference>
<dbReference type="PANTHER" id="PTHR46577:SF1">
    <property type="entry name" value="HTH-TYPE TRANSCRIPTIONAL REGULATORY PROTEIN GABR"/>
    <property type="match status" value="1"/>
</dbReference>
<evidence type="ECO:0000256" key="5">
    <source>
        <dbReference type="ARBA" id="ARBA00023163"/>
    </source>
</evidence>
<dbReference type="PANTHER" id="PTHR46577">
    <property type="entry name" value="HTH-TYPE TRANSCRIPTIONAL REGULATORY PROTEIN GABR"/>
    <property type="match status" value="1"/>
</dbReference>
<dbReference type="SUPFAM" id="SSF46785">
    <property type="entry name" value="Winged helix' DNA-binding domain"/>
    <property type="match status" value="1"/>
</dbReference>
<dbReference type="InterPro" id="IPR036388">
    <property type="entry name" value="WH-like_DNA-bd_sf"/>
</dbReference>
<evidence type="ECO:0000313" key="7">
    <source>
        <dbReference type="EMBL" id="GAA4912712.1"/>
    </source>
</evidence>
<dbReference type="GO" id="GO:0008483">
    <property type="term" value="F:transaminase activity"/>
    <property type="evidence" value="ECO:0007669"/>
    <property type="project" value="UniProtKB-KW"/>
</dbReference>
<dbReference type="SMART" id="SM00345">
    <property type="entry name" value="HTH_GNTR"/>
    <property type="match status" value="1"/>
</dbReference>
<keyword evidence="7" id="KW-0032">Aminotransferase</keyword>
<evidence type="ECO:0000256" key="3">
    <source>
        <dbReference type="ARBA" id="ARBA00023015"/>
    </source>
</evidence>
<keyword evidence="2" id="KW-0663">Pyridoxal phosphate</keyword>
<evidence type="ECO:0000256" key="4">
    <source>
        <dbReference type="ARBA" id="ARBA00023125"/>
    </source>
</evidence>
<dbReference type="InterPro" id="IPR015421">
    <property type="entry name" value="PyrdxlP-dep_Trfase_major"/>
</dbReference>
<accession>A0ABP9FZE2</accession>
<evidence type="ECO:0000256" key="2">
    <source>
        <dbReference type="ARBA" id="ARBA00022898"/>
    </source>
</evidence>
<evidence type="ECO:0000256" key="1">
    <source>
        <dbReference type="ARBA" id="ARBA00005384"/>
    </source>
</evidence>